<protein>
    <submittedName>
        <fullName evidence="2">Porin subfamily protein</fullName>
    </submittedName>
</protein>
<evidence type="ECO:0000256" key="1">
    <source>
        <dbReference type="SAM" id="SignalP"/>
    </source>
</evidence>
<gene>
    <name evidence="2" type="ORF">SAMN05444145_101344</name>
</gene>
<dbReference type="EMBL" id="FNRI01000001">
    <property type="protein sequence ID" value="SEA03267.1"/>
    <property type="molecule type" value="Genomic_DNA"/>
</dbReference>
<reference evidence="2 3" key="1">
    <citation type="submission" date="2016-10" db="EMBL/GenBank/DDBJ databases">
        <authorList>
            <person name="de Groot N.N."/>
        </authorList>
    </citation>
    <scope>NUCLEOTIDE SEQUENCE [LARGE SCALE GENOMIC DNA]</scope>
    <source>
        <strain evidence="2 3">DSM 25383</strain>
    </source>
</reference>
<organism evidence="2 3">
    <name type="scientific">Alistipes timonensis JC136</name>
    <dbReference type="NCBI Taxonomy" id="1033731"/>
    <lineage>
        <taxon>Bacteria</taxon>
        <taxon>Pseudomonadati</taxon>
        <taxon>Bacteroidota</taxon>
        <taxon>Bacteroidia</taxon>
        <taxon>Bacteroidales</taxon>
        <taxon>Rikenellaceae</taxon>
        <taxon>Alistipes</taxon>
    </lineage>
</organism>
<dbReference type="InterPro" id="IPR045748">
    <property type="entry name" value="DcaP"/>
</dbReference>
<name>A0A1H3XUV7_9BACT</name>
<proteinExistence type="predicted"/>
<dbReference type="STRING" id="1033731.SAMN05444145_101344"/>
<dbReference type="SUPFAM" id="SSF56935">
    <property type="entry name" value="Porins"/>
    <property type="match status" value="1"/>
</dbReference>
<accession>A0A1H3XUV7</accession>
<evidence type="ECO:0000313" key="3">
    <source>
        <dbReference type="Proteomes" id="UP000183253"/>
    </source>
</evidence>
<dbReference type="Proteomes" id="UP000183253">
    <property type="component" value="Unassembled WGS sequence"/>
</dbReference>
<dbReference type="AlphaFoldDB" id="A0A1H3XUV7"/>
<keyword evidence="1" id="KW-0732">Signal</keyword>
<dbReference type="Pfam" id="PF19577">
    <property type="entry name" value="DcaP"/>
    <property type="match status" value="1"/>
</dbReference>
<sequence length="451" mass="50899">MKTFRLLIVALLLAGTASAQRFERRAMRGDYSPTVYLISVRETDTLYNYNPAAARQAAALNRMAMDNATQDYIDTHRPGFQQVEKPQFVFASKNNRFSFSLGGFVSLRAGYDFDGIVDNIDFVTYDIPVHGNYNTKQKLMMDASTSRIFMKAITNTRALGRVVIFMDADFRGGAEGSYTPRVRSAYVSFLGFTLGRDVTTFCDLSAAPTTIDFQGPNAYNFNFATLIRYEHAFADNHLKFGIAAEMPVVSATYGDNFKPMHQRVPDVPMYFQYAWGANRDSHIRASGVLRNPYMFKVSKDSNTSLLGWGVQLSGTIKVCKPVRLFMNGVYGEGITPYIQDLTGSGLDFTPNPEDPSLVRMMPMWGWQAAAQINLTRRLFVSGGYSTVRVQRSHGYYTDDQYKQGQYIFGNIFYSLTPRCKVAGEYLYGSRKDMNNDKGHANRVNVMLQYNF</sequence>
<feature type="chain" id="PRO_5010364101" evidence="1">
    <location>
        <begin position="20"/>
        <end position="451"/>
    </location>
</feature>
<dbReference type="RefSeq" id="WP_026020597.1">
    <property type="nucleotide sequence ID" value="NZ_CAEG01000003.1"/>
</dbReference>
<feature type="signal peptide" evidence="1">
    <location>
        <begin position="1"/>
        <end position="19"/>
    </location>
</feature>
<evidence type="ECO:0000313" key="2">
    <source>
        <dbReference type="EMBL" id="SEA03267.1"/>
    </source>
</evidence>
<keyword evidence="3" id="KW-1185">Reference proteome</keyword>